<evidence type="ECO:0000313" key="1">
    <source>
        <dbReference type="EMBL" id="KAK8510433.1"/>
    </source>
</evidence>
<comment type="caution">
    <text evidence="1">The sequence shown here is derived from an EMBL/GenBank/DDBJ whole genome shotgun (WGS) entry which is preliminary data.</text>
</comment>
<reference evidence="1 2" key="1">
    <citation type="journal article" date="2024" name="G3 (Bethesda)">
        <title>Genome assembly of Hibiscus sabdariffa L. provides insights into metabolisms of medicinal natural products.</title>
        <authorList>
            <person name="Kim T."/>
        </authorList>
    </citation>
    <scope>NUCLEOTIDE SEQUENCE [LARGE SCALE GENOMIC DNA]</scope>
    <source>
        <strain evidence="1">TK-2024</strain>
        <tissue evidence="1">Old leaves</tissue>
    </source>
</reference>
<evidence type="ECO:0000313" key="2">
    <source>
        <dbReference type="Proteomes" id="UP001472677"/>
    </source>
</evidence>
<dbReference type="Proteomes" id="UP001472677">
    <property type="component" value="Unassembled WGS sequence"/>
</dbReference>
<proteinExistence type="predicted"/>
<protein>
    <submittedName>
        <fullName evidence="1">Uncharacterized protein</fullName>
    </submittedName>
</protein>
<accession>A0ABR2BTL8</accession>
<sequence>MSAFVPFWIICESYYPLQSKPFGCAKESILPSKKFPFLNFKELQILWVRRKKVRSSLASSNSGFLPR</sequence>
<gene>
    <name evidence="1" type="ORF">V6N12_011797</name>
</gene>
<name>A0ABR2BTL8_9ROSI</name>
<organism evidence="1 2">
    <name type="scientific">Hibiscus sabdariffa</name>
    <name type="common">roselle</name>
    <dbReference type="NCBI Taxonomy" id="183260"/>
    <lineage>
        <taxon>Eukaryota</taxon>
        <taxon>Viridiplantae</taxon>
        <taxon>Streptophyta</taxon>
        <taxon>Embryophyta</taxon>
        <taxon>Tracheophyta</taxon>
        <taxon>Spermatophyta</taxon>
        <taxon>Magnoliopsida</taxon>
        <taxon>eudicotyledons</taxon>
        <taxon>Gunneridae</taxon>
        <taxon>Pentapetalae</taxon>
        <taxon>rosids</taxon>
        <taxon>malvids</taxon>
        <taxon>Malvales</taxon>
        <taxon>Malvaceae</taxon>
        <taxon>Malvoideae</taxon>
        <taxon>Hibiscus</taxon>
    </lineage>
</organism>
<keyword evidence="2" id="KW-1185">Reference proteome</keyword>
<dbReference type="EMBL" id="JBBPBM010000086">
    <property type="protein sequence ID" value="KAK8510433.1"/>
    <property type="molecule type" value="Genomic_DNA"/>
</dbReference>